<reference evidence="2" key="1">
    <citation type="submission" date="2023-04" db="EMBL/GenBank/DDBJ databases">
        <authorList>
            <person name="Vijverberg K."/>
            <person name="Xiong W."/>
            <person name="Schranz E."/>
        </authorList>
    </citation>
    <scope>NUCLEOTIDE SEQUENCE</scope>
</reference>
<gene>
    <name evidence="2" type="ORF">LSALG_LOCUS247</name>
</gene>
<dbReference type="InterPro" id="IPR036318">
    <property type="entry name" value="FAD-bd_PCMH-like_sf"/>
</dbReference>
<dbReference type="SUPFAM" id="SSF56176">
    <property type="entry name" value="FAD-binding/transporter-associated domain-like"/>
    <property type="match status" value="1"/>
</dbReference>
<dbReference type="Gene3D" id="3.30.465.10">
    <property type="match status" value="1"/>
</dbReference>
<proteinExistence type="predicted"/>
<dbReference type="PROSITE" id="PS51387">
    <property type="entry name" value="FAD_PCMH"/>
    <property type="match status" value="1"/>
</dbReference>
<dbReference type="InterPro" id="IPR044297">
    <property type="entry name" value="CSI1/2/3"/>
</dbReference>
<sequence length="357" mass="39081">MERRSWPKFGDSVQEDVGTRLTMVSTEEIIFERPRALGHVGRKETLGPQIDLTRTWISLPSPSLRTQTLQTHQPRIGCISTKAQVSLCSYLRTLIRCLAVVPQGGNTGLVGESVPVFDEVIINTQRMNNIISFDEVSGVLVCEAGCILENLISFLDKQGFIMPLDLGAKGSFQIGGNVSTNTGGLRLVRYGSLHGTVLGLEVVLANGNVFEMLGSLRNLVMHSRSNKRAVAEAGGVQVVLDLIGSGDTDTSIQVAMFIKLLFFKNTIQEYASSETVRAITAAFEKDLWATGTVHEEYLKALYALFVNFPRLRASEPATLSIPHLVTSLKTRSEATQESALNALFLLRLVWSADPNQT</sequence>
<dbReference type="InterPro" id="IPR016169">
    <property type="entry name" value="FAD-bd_PCMH_sub2"/>
</dbReference>
<dbReference type="GO" id="GO:0008017">
    <property type="term" value="F:microtubule binding"/>
    <property type="evidence" value="ECO:0007669"/>
    <property type="project" value="InterPro"/>
</dbReference>
<dbReference type="Pfam" id="PF01565">
    <property type="entry name" value="FAD_binding_4"/>
    <property type="match status" value="1"/>
</dbReference>
<dbReference type="InterPro" id="IPR006094">
    <property type="entry name" value="Oxid_FAD_bind_N"/>
</dbReference>
<dbReference type="Proteomes" id="UP001177003">
    <property type="component" value="Chromosome 0"/>
</dbReference>
<protein>
    <recommendedName>
        <fullName evidence="1">FAD-binding PCMH-type domain-containing protein</fullName>
    </recommendedName>
</protein>
<dbReference type="PANTHER" id="PTHR46369:SF2">
    <property type="entry name" value="PROTEIN CELLULOSE SYNTHASE INTERACTIVE 1"/>
    <property type="match status" value="1"/>
</dbReference>
<dbReference type="GO" id="GO:2001006">
    <property type="term" value="P:regulation of cellulose biosynthetic process"/>
    <property type="evidence" value="ECO:0007669"/>
    <property type="project" value="InterPro"/>
</dbReference>
<evidence type="ECO:0000313" key="3">
    <source>
        <dbReference type="Proteomes" id="UP001177003"/>
    </source>
</evidence>
<dbReference type="GO" id="GO:0051211">
    <property type="term" value="P:anisotropic cell growth"/>
    <property type="evidence" value="ECO:0007669"/>
    <property type="project" value="InterPro"/>
</dbReference>
<dbReference type="PANTHER" id="PTHR46369">
    <property type="entry name" value="PROTEIN CELLULOSE SYNTHASE INTERACTIVE 1"/>
    <property type="match status" value="1"/>
</dbReference>
<dbReference type="EMBL" id="OX465086">
    <property type="protein sequence ID" value="CAI9259350.1"/>
    <property type="molecule type" value="Genomic_DNA"/>
</dbReference>
<evidence type="ECO:0000259" key="1">
    <source>
        <dbReference type="PROSITE" id="PS51387"/>
    </source>
</evidence>
<feature type="domain" description="FAD-binding PCMH-type" evidence="1">
    <location>
        <begin position="75"/>
        <end position="303"/>
    </location>
</feature>
<organism evidence="2 3">
    <name type="scientific">Lactuca saligna</name>
    <name type="common">Willowleaf lettuce</name>
    <dbReference type="NCBI Taxonomy" id="75948"/>
    <lineage>
        <taxon>Eukaryota</taxon>
        <taxon>Viridiplantae</taxon>
        <taxon>Streptophyta</taxon>
        <taxon>Embryophyta</taxon>
        <taxon>Tracheophyta</taxon>
        <taxon>Spermatophyta</taxon>
        <taxon>Magnoliopsida</taxon>
        <taxon>eudicotyledons</taxon>
        <taxon>Gunneridae</taxon>
        <taxon>Pentapetalae</taxon>
        <taxon>asterids</taxon>
        <taxon>campanulids</taxon>
        <taxon>Asterales</taxon>
        <taxon>Asteraceae</taxon>
        <taxon>Cichorioideae</taxon>
        <taxon>Cichorieae</taxon>
        <taxon>Lactucinae</taxon>
        <taxon>Lactuca</taxon>
    </lineage>
</organism>
<keyword evidence="3" id="KW-1185">Reference proteome</keyword>
<dbReference type="InterPro" id="IPR016024">
    <property type="entry name" value="ARM-type_fold"/>
</dbReference>
<accession>A0AA35XZS1</accession>
<dbReference type="InterPro" id="IPR016166">
    <property type="entry name" value="FAD-bd_PCMH"/>
</dbReference>
<dbReference type="SUPFAM" id="SSF48371">
    <property type="entry name" value="ARM repeat"/>
    <property type="match status" value="1"/>
</dbReference>
<dbReference type="GO" id="GO:0010330">
    <property type="term" value="C:cellulose synthase complex"/>
    <property type="evidence" value="ECO:0007669"/>
    <property type="project" value="InterPro"/>
</dbReference>
<dbReference type="GO" id="GO:0071949">
    <property type="term" value="F:FAD binding"/>
    <property type="evidence" value="ECO:0007669"/>
    <property type="project" value="InterPro"/>
</dbReference>
<evidence type="ECO:0000313" key="2">
    <source>
        <dbReference type="EMBL" id="CAI9259350.1"/>
    </source>
</evidence>
<dbReference type="AlphaFoldDB" id="A0AA35XZS1"/>
<name>A0AA35XZS1_LACSI</name>